<dbReference type="GO" id="GO:0010833">
    <property type="term" value="P:telomere maintenance via telomere lengthening"/>
    <property type="evidence" value="ECO:0007669"/>
    <property type="project" value="TreeGrafter"/>
</dbReference>
<evidence type="ECO:0000313" key="4">
    <source>
        <dbReference type="Proteomes" id="UP000054466"/>
    </source>
</evidence>
<organism evidence="3 4">
    <name type="scientific">Cladophialophora immunda</name>
    <dbReference type="NCBI Taxonomy" id="569365"/>
    <lineage>
        <taxon>Eukaryota</taxon>
        <taxon>Fungi</taxon>
        <taxon>Dikarya</taxon>
        <taxon>Ascomycota</taxon>
        <taxon>Pezizomycotina</taxon>
        <taxon>Eurotiomycetes</taxon>
        <taxon>Chaetothyriomycetidae</taxon>
        <taxon>Chaetothyriales</taxon>
        <taxon>Herpotrichiellaceae</taxon>
        <taxon>Cladophialophora</taxon>
    </lineage>
</organism>
<feature type="compositionally biased region" description="Polar residues" evidence="1">
    <location>
        <begin position="419"/>
        <end position="429"/>
    </location>
</feature>
<dbReference type="STRING" id="569365.A0A0D2C193"/>
<dbReference type="VEuPathDB" id="FungiDB:PV07_09992"/>
<evidence type="ECO:0000259" key="2">
    <source>
        <dbReference type="SMART" id="SM00717"/>
    </source>
</evidence>
<feature type="compositionally biased region" description="Basic and acidic residues" evidence="1">
    <location>
        <begin position="520"/>
        <end position="533"/>
    </location>
</feature>
<sequence>MASRPRLRSSSRKDSPLSPPKPSAISVVIDAPPNHNKRRTRSSSREVATAQRLSQDLEQPLPTVSEEGPASGQIEDLDSSISDSFEESSTGSSFESLLDALDRDTIIDNLVKLRNDSDAVFSMFDGDDRNGVRDICAKLLQLDPLLRRKLLRREEQLLATMEVYGGSPGFIIPGIVIRKIFGEDGLREINHDLGRPDGVLYLANLALQLVMVLRRSLEERHTYLEFMFNNFPEPFHDLDVYPFSSDTVKGTFHFYTEILTQFYIRQVETKHYEEGFDPDRLLGAVFYDERNKIKGSSDDETYAKAMSRMSSIKSYFDTKKPPWINVEALRQQYPWSDFVVQVVGWSLARKNELDDMIKSRGGIEKLIDSLLAQDFQDEAALAKKPAQGPELAGLGTKVQDTPTLNIEGEQVEDTDNKSTHQAQKATTGSLLGRAMRANIDRLKALKAEHSARTPGVKVDHAAPSPPEPEHEISQSPSPVVQETQPAAVDGGDNPEQSLPPATASDEEIVPTQQTNIVLETVRRQNEQSDKENKNQTAKKASLFDRQEGAERVEWGEPSDNDNTPLPPRQLSKRRLPQTAGDDIGYDEFETDKRATKRARTSGDTRGQVPTTRPSLPAEDEITLTINSQDARLPDESRTVAFSNRGQPSRPAHTTRSPLTEARKRTLPVPSPQPAQPGTQTSPSRRAPLESVQAAKRRPPSSSAPTRTHPESFRSSRPPSEGPPPASQIDNVNREAKERMRMSRELLPAPRGGQVRIAYTEREVNRLMELVELHGTRWARILEEDNRHDDGPMLQGRTQVQLKDKARNIKLVFLKAGRRIPPGFEAVSVGQRQINELRKAGIDYVEGQNAARYTRRPPAANDDDNDADDDDDIQDVNDL</sequence>
<dbReference type="PANTHER" id="PTHR47807:SF1">
    <property type="entry name" value="PROTEIN TBF1"/>
    <property type="match status" value="1"/>
</dbReference>
<evidence type="ECO:0000256" key="1">
    <source>
        <dbReference type="SAM" id="MobiDB-lite"/>
    </source>
</evidence>
<name>A0A0D2C193_9EURO</name>
<feature type="region of interest" description="Disordered" evidence="1">
    <location>
        <begin position="846"/>
        <end position="878"/>
    </location>
</feature>
<keyword evidence="4" id="KW-1185">Reference proteome</keyword>
<dbReference type="GeneID" id="27349186"/>
<feature type="compositionally biased region" description="Basic and acidic residues" evidence="1">
    <location>
        <begin position="541"/>
        <end position="554"/>
    </location>
</feature>
<feature type="region of interest" description="Disordered" evidence="1">
    <location>
        <begin position="410"/>
        <end position="432"/>
    </location>
</feature>
<dbReference type="OrthoDB" id="5398572at2759"/>
<dbReference type="InterPro" id="IPR001005">
    <property type="entry name" value="SANT/Myb"/>
</dbReference>
<gene>
    <name evidence="3" type="ORF">PV07_09992</name>
</gene>
<dbReference type="HOGENOM" id="CLU_356008_0_0_1"/>
<proteinExistence type="predicted"/>
<dbReference type="Gene3D" id="1.10.10.60">
    <property type="entry name" value="Homeodomain-like"/>
    <property type="match status" value="1"/>
</dbReference>
<evidence type="ECO:0000313" key="3">
    <source>
        <dbReference type="EMBL" id="KIW24265.1"/>
    </source>
</evidence>
<accession>A0A0D2C193</accession>
<dbReference type="SMART" id="SM00717">
    <property type="entry name" value="SANT"/>
    <property type="match status" value="1"/>
</dbReference>
<dbReference type="InterPro" id="IPR052833">
    <property type="entry name" value="Telomeric_DNA-bd_trans-reg"/>
</dbReference>
<feature type="region of interest" description="Disordered" evidence="1">
    <location>
        <begin position="447"/>
        <end position="730"/>
    </location>
</feature>
<dbReference type="InterPro" id="IPR009057">
    <property type="entry name" value="Homeodomain-like_sf"/>
</dbReference>
<feature type="region of interest" description="Disordered" evidence="1">
    <location>
        <begin position="1"/>
        <end position="76"/>
    </location>
</feature>
<reference evidence="3 4" key="1">
    <citation type="submission" date="2015-01" db="EMBL/GenBank/DDBJ databases">
        <title>The Genome Sequence of Cladophialophora immunda CBS83496.</title>
        <authorList>
            <consortium name="The Broad Institute Genomics Platform"/>
            <person name="Cuomo C."/>
            <person name="de Hoog S."/>
            <person name="Gorbushina A."/>
            <person name="Stielow B."/>
            <person name="Teixiera M."/>
            <person name="Abouelleil A."/>
            <person name="Chapman S.B."/>
            <person name="Priest M."/>
            <person name="Young S.K."/>
            <person name="Wortman J."/>
            <person name="Nusbaum C."/>
            <person name="Birren B."/>
        </authorList>
    </citation>
    <scope>NUCLEOTIDE SEQUENCE [LARGE SCALE GENOMIC DNA]</scope>
    <source>
        <strain evidence="3 4">CBS 83496</strain>
    </source>
</reference>
<feature type="compositionally biased region" description="Basic residues" evidence="1">
    <location>
        <begin position="1"/>
        <end position="10"/>
    </location>
</feature>
<feature type="compositionally biased region" description="Polar residues" evidence="1">
    <location>
        <begin position="601"/>
        <end position="613"/>
    </location>
</feature>
<dbReference type="PANTHER" id="PTHR47807">
    <property type="entry name" value="PROTEIN TBF1"/>
    <property type="match status" value="1"/>
</dbReference>
<protein>
    <recommendedName>
        <fullName evidence="2">Myb-like domain-containing protein</fullName>
    </recommendedName>
</protein>
<dbReference type="AlphaFoldDB" id="A0A0D2C193"/>
<feature type="domain" description="Myb-like" evidence="2">
    <location>
        <begin position="754"/>
        <end position="811"/>
    </location>
</feature>
<dbReference type="RefSeq" id="XP_016244481.1">
    <property type="nucleotide sequence ID" value="XM_016397290.1"/>
</dbReference>
<dbReference type="SUPFAM" id="SSF46689">
    <property type="entry name" value="Homeodomain-like"/>
    <property type="match status" value="1"/>
</dbReference>
<dbReference type="GO" id="GO:0003691">
    <property type="term" value="F:double-stranded telomeric DNA binding"/>
    <property type="evidence" value="ECO:0007669"/>
    <property type="project" value="TreeGrafter"/>
</dbReference>
<dbReference type="Pfam" id="PF00249">
    <property type="entry name" value="Myb_DNA-binding"/>
    <property type="match status" value="1"/>
</dbReference>
<feature type="compositionally biased region" description="Acidic residues" evidence="1">
    <location>
        <begin position="860"/>
        <end position="878"/>
    </location>
</feature>
<dbReference type="EMBL" id="KN847045">
    <property type="protein sequence ID" value="KIW24265.1"/>
    <property type="molecule type" value="Genomic_DNA"/>
</dbReference>
<dbReference type="Proteomes" id="UP000054466">
    <property type="component" value="Unassembled WGS sequence"/>
</dbReference>
<feature type="compositionally biased region" description="Polar residues" evidence="1">
    <location>
        <begin position="639"/>
        <end position="657"/>
    </location>
</feature>
<dbReference type="CDD" id="cd11660">
    <property type="entry name" value="SANT_TRF"/>
    <property type="match status" value="1"/>
</dbReference>